<organism evidence="1 2">
    <name type="scientific">Parachitinimonas caeni</name>
    <dbReference type="NCBI Taxonomy" id="3031301"/>
    <lineage>
        <taxon>Bacteria</taxon>
        <taxon>Pseudomonadati</taxon>
        <taxon>Pseudomonadota</taxon>
        <taxon>Betaproteobacteria</taxon>
        <taxon>Neisseriales</taxon>
        <taxon>Chitinibacteraceae</taxon>
        <taxon>Parachitinimonas</taxon>
    </lineage>
</organism>
<proteinExistence type="predicted"/>
<accession>A0ABT7E2L4</accession>
<name>A0ABT7E2L4_9NEIS</name>
<dbReference type="RefSeq" id="WP_284102878.1">
    <property type="nucleotide sequence ID" value="NZ_JARRAF010000041.1"/>
</dbReference>
<dbReference type="EMBL" id="JARRAF010000041">
    <property type="protein sequence ID" value="MDK2126559.1"/>
    <property type="molecule type" value="Genomic_DNA"/>
</dbReference>
<evidence type="ECO:0000313" key="1">
    <source>
        <dbReference type="EMBL" id="MDK2126559.1"/>
    </source>
</evidence>
<evidence type="ECO:0000313" key="2">
    <source>
        <dbReference type="Proteomes" id="UP001172778"/>
    </source>
</evidence>
<keyword evidence="2" id="KW-1185">Reference proteome</keyword>
<dbReference type="PANTHER" id="PTHR35564:SF4">
    <property type="entry name" value="CYTOPLASMIC PROTEIN"/>
    <property type="match status" value="1"/>
</dbReference>
<comment type="caution">
    <text evidence="1">The sequence shown here is derived from an EMBL/GenBank/DDBJ whole genome shotgun (WGS) entry which is preliminary data.</text>
</comment>
<protein>
    <submittedName>
        <fullName evidence="1">Type VI secretion system baseplate subunit TssG</fullName>
    </submittedName>
</protein>
<dbReference type="NCBIfam" id="TIGR03347">
    <property type="entry name" value="VI_chp_1"/>
    <property type="match status" value="1"/>
</dbReference>
<gene>
    <name evidence="1" type="primary">tssG</name>
    <name evidence="1" type="ORF">PZA18_21175</name>
</gene>
<dbReference type="PANTHER" id="PTHR35564">
    <property type="match status" value="1"/>
</dbReference>
<dbReference type="InterPro" id="IPR010732">
    <property type="entry name" value="T6SS_TssG-like"/>
</dbReference>
<reference evidence="1" key="1">
    <citation type="submission" date="2023-03" db="EMBL/GenBank/DDBJ databases">
        <title>Chitinimonas shenzhenensis gen. nov., sp. nov., a novel member of family Burkholderiaceae isolated from activated sludge collected in Shen Zhen, China.</title>
        <authorList>
            <person name="Wang X."/>
        </authorList>
    </citation>
    <scope>NUCLEOTIDE SEQUENCE</scope>
    <source>
        <strain evidence="1">DQS-5</strain>
    </source>
</reference>
<dbReference type="Proteomes" id="UP001172778">
    <property type="component" value="Unassembled WGS sequence"/>
</dbReference>
<sequence length="343" mass="38713">MVSESGHTPDRVETLAYAQEHPREYQLFQFLRLLECLNADKPRLGYAHRPVDEPVRVNQPPSLLFAPSEVESIEVDAAGRAKVAIHSFGLFGPNGALPIHLSEYAWDRQHNYRDSSFSGFADVFHHRMALLFYRAWATSQPTVAADRPDDDRFSRFVGAMAGYGMASLRERDVVDDPAKLFYAGLLSRNVRNADCLQQILRNDLGVEVEIEQFKFHWMEIPPDQRTMLGRPGPQNALGQGTLIGSRVPDCQHAVGITLGPMSLARYRQFLPGSPSLQRLLDWLRNYAGFEFRWDVRLKLAKPEVPALKLGRGGGQLGWTTWLGHYNRPEDPADMAMTLELAVD</sequence>
<dbReference type="Pfam" id="PF06996">
    <property type="entry name" value="T6SS_TssG"/>
    <property type="match status" value="1"/>
</dbReference>